<feature type="domain" description="Tripartite ATP-independent periplasmic transporters DctQ component" evidence="10">
    <location>
        <begin position="23"/>
        <end position="153"/>
    </location>
</feature>
<evidence type="ECO:0000256" key="5">
    <source>
        <dbReference type="ARBA" id="ARBA00022692"/>
    </source>
</evidence>
<evidence type="ECO:0000256" key="9">
    <source>
        <dbReference type="RuleBase" id="RU369079"/>
    </source>
</evidence>
<accession>A0ABS9AK98</accession>
<comment type="subcellular location">
    <subcellularLocation>
        <location evidence="1 9">Cell inner membrane</location>
        <topology evidence="1 9">Multi-pass membrane protein</topology>
    </subcellularLocation>
</comment>
<dbReference type="PANTHER" id="PTHR35011">
    <property type="entry name" value="2,3-DIKETO-L-GULONATE TRAP TRANSPORTER SMALL PERMEASE PROTEIN YIAM"/>
    <property type="match status" value="1"/>
</dbReference>
<evidence type="ECO:0000256" key="3">
    <source>
        <dbReference type="ARBA" id="ARBA00022475"/>
    </source>
</evidence>
<evidence type="ECO:0000256" key="7">
    <source>
        <dbReference type="ARBA" id="ARBA00023136"/>
    </source>
</evidence>
<comment type="subunit">
    <text evidence="9">The complex comprises the extracytoplasmic solute receptor protein and the two transmembrane proteins.</text>
</comment>
<comment type="similarity">
    <text evidence="8 9">Belongs to the TRAP transporter small permease family.</text>
</comment>
<evidence type="ECO:0000256" key="4">
    <source>
        <dbReference type="ARBA" id="ARBA00022519"/>
    </source>
</evidence>
<dbReference type="InterPro" id="IPR007387">
    <property type="entry name" value="TRAP_DctQ"/>
</dbReference>
<evidence type="ECO:0000259" key="10">
    <source>
        <dbReference type="Pfam" id="PF04290"/>
    </source>
</evidence>
<evidence type="ECO:0000313" key="11">
    <source>
        <dbReference type="EMBL" id="MCE8022087.1"/>
    </source>
</evidence>
<keyword evidence="7 9" id="KW-0472">Membrane</keyword>
<dbReference type="Proteomes" id="UP001320122">
    <property type="component" value="Unassembled WGS sequence"/>
</dbReference>
<reference evidence="11 12" key="1">
    <citation type="journal article" date="2021" name="Front. Microbiol.">
        <title>Aerobic Denitrification and Heterotrophic Sulfur Oxidation in the Genus Halomonas Revealed by Six Novel Species Characterizations and Genome-Based Analysis.</title>
        <authorList>
            <person name="Wang L."/>
            <person name="Shao Z."/>
        </authorList>
    </citation>
    <scope>NUCLEOTIDE SEQUENCE [LARGE SCALE GENOMIC DNA]</scope>
    <source>
        <strain evidence="11 12">MCCC 1A11036</strain>
    </source>
</reference>
<dbReference type="RefSeq" id="WP_234275374.1">
    <property type="nucleotide sequence ID" value="NZ_JABFTT010000016.1"/>
</dbReference>
<keyword evidence="4 9" id="KW-0997">Cell inner membrane</keyword>
<dbReference type="PANTHER" id="PTHR35011:SF10">
    <property type="entry name" value="TRAP TRANSPORTER SMALL PERMEASE PROTEIN"/>
    <property type="match status" value="1"/>
</dbReference>
<comment type="function">
    <text evidence="9">Part of the tripartite ATP-independent periplasmic (TRAP) transport system.</text>
</comment>
<feature type="transmembrane region" description="Helical" evidence="9">
    <location>
        <begin position="46"/>
        <end position="64"/>
    </location>
</feature>
<name>A0ABS9AK98_9GAMM</name>
<comment type="caution">
    <text evidence="11">The sequence shown here is derived from an EMBL/GenBank/DDBJ whole genome shotgun (WGS) entry which is preliminary data.</text>
</comment>
<feature type="transmembrane region" description="Helical" evidence="9">
    <location>
        <begin position="126"/>
        <end position="152"/>
    </location>
</feature>
<dbReference type="InterPro" id="IPR055348">
    <property type="entry name" value="DctQ"/>
</dbReference>
<evidence type="ECO:0000313" key="12">
    <source>
        <dbReference type="Proteomes" id="UP001320122"/>
    </source>
</evidence>
<feature type="transmembrane region" description="Helical" evidence="9">
    <location>
        <begin position="12"/>
        <end position="34"/>
    </location>
</feature>
<protein>
    <recommendedName>
        <fullName evidence="9">TRAP transporter small permease protein</fullName>
    </recommendedName>
</protein>
<sequence length="164" mass="18007">MHRLNFLISRGLLFVAGMALLAMVCLVTANIVMRQVASSFGGTTEIVGWLTAVVVSLSLAYAQLHKAHVELDILVARFPARLQALLQALVALVSLLFFAMVASKLWEYGYSAMQRGMVSQTLRLVLYPMIYLVALGFSAFCLVLLSDCLGALKRLVVMKRVVMP</sequence>
<dbReference type="Pfam" id="PF04290">
    <property type="entry name" value="DctQ"/>
    <property type="match status" value="1"/>
</dbReference>
<evidence type="ECO:0000256" key="2">
    <source>
        <dbReference type="ARBA" id="ARBA00022448"/>
    </source>
</evidence>
<organism evidence="11 12">
    <name type="scientific">Billgrantia zhangzhouensis</name>
    <dbReference type="NCBI Taxonomy" id="2733481"/>
    <lineage>
        <taxon>Bacteria</taxon>
        <taxon>Pseudomonadati</taxon>
        <taxon>Pseudomonadota</taxon>
        <taxon>Gammaproteobacteria</taxon>
        <taxon>Oceanospirillales</taxon>
        <taxon>Halomonadaceae</taxon>
        <taxon>Billgrantia</taxon>
    </lineage>
</organism>
<keyword evidence="6 9" id="KW-1133">Transmembrane helix</keyword>
<feature type="transmembrane region" description="Helical" evidence="9">
    <location>
        <begin position="85"/>
        <end position="106"/>
    </location>
</feature>
<proteinExistence type="inferred from homology"/>
<evidence type="ECO:0000256" key="6">
    <source>
        <dbReference type="ARBA" id="ARBA00022989"/>
    </source>
</evidence>
<keyword evidence="12" id="KW-1185">Reference proteome</keyword>
<keyword evidence="5 9" id="KW-0812">Transmembrane</keyword>
<keyword evidence="2 9" id="KW-0813">Transport</keyword>
<keyword evidence="3" id="KW-1003">Cell membrane</keyword>
<evidence type="ECO:0000256" key="8">
    <source>
        <dbReference type="ARBA" id="ARBA00038436"/>
    </source>
</evidence>
<dbReference type="EMBL" id="JABFTT010000016">
    <property type="protein sequence ID" value="MCE8022087.1"/>
    <property type="molecule type" value="Genomic_DNA"/>
</dbReference>
<evidence type="ECO:0000256" key="1">
    <source>
        <dbReference type="ARBA" id="ARBA00004429"/>
    </source>
</evidence>
<gene>
    <name evidence="11" type="ORF">HOP51_18520</name>
</gene>